<dbReference type="Pfam" id="PF05795">
    <property type="entry name" value="Plasmodium_Vir"/>
    <property type="match status" value="1"/>
</dbReference>
<evidence type="ECO:0008006" key="3">
    <source>
        <dbReference type="Google" id="ProtNLM"/>
    </source>
</evidence>
<dbReference type="Proteomes" id="UP000195521">
    <property type="component" value="Unassembled WGS sequence"/>
</dbReference>
<accession>A0A1Y1JPT7</accession>
<dbReference type="GeneID" id="39745444"/>
<dbReference type="OrthoDB" id="10293467at2759"/>
<evidence type="ECO:0000313" key="2">
    <source>
        <dbReference type="Proteomes" id="UP000195521"/>
    </source>
</evidence>
<sequence length="267" mass="31398">MNSIKLYDIVKNFPKCEKKLNESVEHITILHGEKPSGWKKICIDNENNVSVEGLTLGSHGPKNICYQSMQYLANVNNVKDNPYLKISGCEYFYYWLYELLHKNNNAMVKFHDIQSLYDQLISIFENAPFVEKLNLCKPSVELIKEEDFQKIIEIYDIYNPIYENGRSPNKDEIFNELVNIVNKYYEKIYNEASKIRSQVVPCAPCHTNILVPITITFFFTTFGSWILQLIKGNENRLYYIDLERHIFHGSEEFDIIGRNSRHNILYN</sequence>
<dbReference type="InterPro" id="IPR008780">
    <property type="entry name" value="Plasmodium_Vir"/>
</dbReference>
<gene>
    <name evidence="1" type="ORF">PGO_004120</name>
</gene>
<proteinExistence type="predicted"/>
<evidence type="ECO:0000313" key="1">
    <source>
        <dbReference type="EMBL" id="GAW84636.1"/>
    </source>
</evidence>
<reference evidence="2" key="1">
    <citation type="submission" date="2017-04" db="EMBL/GenBank/DDBJ databases">
        <title>Plasmodium gonderi genome.</title>
        <authorList>
            <person name="Arisue N."/>
            <person name="Honma H."/>
            <person name="Kawai S."/>
            <person name="Tougan T."/>
            <person name="Tanabe K."/>
            <person name="Horii T."/>
        </authorList>
    </citation>
    <scope>NUCLEOTIDE SEQUENCE [LARGE SCALE GENOMIC DNA]</scope>
    <source>
        <strain evidence="2">ATCC 30045</strain>
    </source>
</reference>
<organism evidence="1 2">
    <name type="scientific">Plasmodium gonderi</name>
    <dbReference type="NCBI Taxonomy" id="77519"/>
    <lineage>
        <taxon>Eukaryota</taxon>
        <taxon>Sar</taxon>
        <taxon>Alveolata</taxon>
        <taxon>Apicomplexa</taxon>
        <taxon>Aconoidasida</taxon>
        <taxon>Haemosporida</taxon>
        <taxon>Plasmodiidae</taxon>
        <taxon>Plasmodium</taxon>
        <taxon>Plasmodium (Plasmodium)</taxon>
    </lineage>
</organism>
<dbReference type="EMBL" id="BDQF01000543">
    <property type="protein sequence ID" value="GAW84636.1"/>
    <property type="molecule type" value="Genomic_DNA"/>
</dbReference>
<protein>
    <recommendedName>
        <fullName evidence="3">Variable surface protein</fullName>
    </recommendedName>
</protein>
<comment type="caution">
    <text evidence="1">The sequence shown here is derived from an EMBL/GenBank/DDBJ whole genome shotgun (WGS) entry which is preliminary data.</text>
</comment>
<name>A0A1Y1JPT7_PLAGO</name>
<dbReference type="AlphaFoldDB" id="A0A1Y1JPT7"/>
<keyword evidence="2" id="KW-1185">Reference proteome</keyword>
<dbReference type="RefSeq" id="XP_028547225.1">
    <property type="nucleotide sequence ID" value="XM_028691424.1"/>
</dbReference>